<keyword evidence="1" id="KW-1133">Transmembrane helix</keyword>
<evidence type="ECO:0000256" key="1">
    <source>
        <dbReference type="SAM" id="Phobius"/>
    </source>
</evidence>
<gene>
    <name evidence="2" type="ORF">BCLFYP20_02707</name>
</gene>
<dbReference type="EMBL" id="CACRTB010000016">
    <property type="protein sequence ID" value="VYT20886.1"/>
    <property type="molecule type" value="Genomic_DNA"/>
</dbReference>
<keyword evidence="1" id="KW-0812">Transmembrane</keyword>
<dbReference type="InterPro" id="IPR011990">
    <property type="entry name" value="TPR-like_helical_dom_sf"/>
</dbReference>
<proteinExistence type="predicted"/>
<dbReference type="InterPro" id="IPR019734">
    <property type="entry name" value="TPR_rpt"/>
</dbReference>
<protein>
    <submittedName>
        <fullName evidence="2">Uncharacterized protein</fullName>
    </submittedName>
</protein>
<evidence type="ECO:0000313" key="2">
    <source>
        <dbReference type="EMBL" id="VYT20886.1"/>
    </source>
</evidence>
<dbReference type="SUPFAM" id="SSF48452">
    <property type="entry name" value="TPR-like"/>
    <property type="match status" value="1"/>
</dbReference>
<feature type="transmembrane region" description="Helical" evidence="1">
    <location>
        <begin position="399"/>
        <end position="419"/>
    </location>
</feature>
<name>A0A6N2V1F1_9BACE</name>
<organism evidence="2">
    <name type="scientific">Bacteroides caccae</name>
    <dbReference type="NCBI Taxonomy" id="47678"/>
    <lineage>
        <taxon>Bacteria</taxon>
        <taxon>Pseudomonadati</taxon>
        <taxon>Bacteroidota</taxon>
        <taxon>Bacteroidia</taxon>
        <taxon>Bacteroidales</taxon>
        <taxon>Bacteroidaceae</taxon>
        <taxon>Bacteroides</taxon>
    </lineage>
</organism>
<feature type="transmembrane region" description="Helical" evidence="1">
    <location>
        <begin position="542"/>
        <end position="559"/>
    </location>
</feature>
<dbReference type="Gene3D" id="1.25.40.10">
    <property type="entry name" value="Tetratricopeptide repeat domain"/>
    <property type="match status" value="1"/>
</dbReference>
<sequence length="593" mass="69743">MQGIMQKKYLWFLLRYKECNNNYISSNKSFPHRNVFVTPNIRNMKYKIIIGLSAILYFTGCYNREQTPRLSEAEKLMQNNPDSALAILQKLKPEGNRAEQARYALLYSEALEKKQMKVTDDSLIRQAWQYYKHYPKDLRHQCKTLYYWGRIKLRTGDKLGALRLFLKIEKKLTDTDESYYKGLLYRQIGEVYYKQMNYSRAYHYFHEARNNFRQSGDIQEETKATLDMAAATFHSKDIEKAIRLYSAALDLADEHNNSNLIEVSLTNLASLYVISKRHISNDLLQRIELSARQDTVYGYHTLTDVSLLKNHIDSARYYLELAKAHTTDICDMAELQYTAYHIEVQAKNFEKATDNVHRYIYLNDSIMRSNMQFSAGMVERDYFKERTKFAQYRMKNRTVWEIAIAAATFFIIGIAWYIVRQRLRMQRDRTNHYLLLTEKANSEYKALTERVKKQQTTESYLRGLAASRFDIVDKLGKTYYERENTTSQQSVIFNEVKQIITDFAENNGILQELEKIVNTCHDNAMYKLKEDFPTMKASDTRLLCYIFVGFSPQVISLFMKDTVANVYARKSRLKSRIKSTETANKELFLSLLG</sequence>
<dbReference type="SMART" id="SM00028">
    <property type="entry name" value="TPR"/>
    <property type="match status" value="2"/>
</dbReference>
<reference evidence="2" key="1">
    <citation type="submission" date="2019-11" db="EMBL/GenBank/DDBJ databases">
        <authorList>
            <person name="Feng L."/>
        </authorList>
    </citation>
    <scope>NUCLEOTIDE SEQUENCE</scope>
    <source>
        <strain evidence="2">BcaccaeLFYP20</strain>
    </source>
</reference>
<keyword evidence="1" id="KW-0472">Membrane</keyword>
<dbReference type="AlphaFoldDB" id="A0A6N2V1F1"/>
<accession>A0A6N2V1F1</accession>